<name>A0A179IPL7_HYDSH</name>
<proteinExistence type="predicted"/>
<dbReference type="Gene3D" id="3.30.230.40">
    <property type="entry name" value="Imidazole glycerol phosphate dehydratase, domain 1"/>
    <property type="match status" value="2"/>
</dbReference>
<dbReference type="AlphaFoldDB" id="A0A179IPL7"/>
<reference evidence="5 6" key="1">
    <citation type="submission" date="2015-09" db="EMBL/GenBank/DDBJ databases">
        <title>Draft genome sequence of Hydrogenibacillus schlegelii DSM 2000.</title>
        <authorList>
            <person name="Hemp J."/>
        </authorList>
    </citation>
    <scope>NUCLEOTIDE SEQUENCE [LARGE SCALE GENOMIC DNA]</scope>
    <source>
        <strain evidence="5 6">MA 48</strain>
    </source>
</reference>
<evidence type="ECO:0000313" key="5">
    <source>
        <dbReference type="EMBL" id="OAR03561.1"/>
    </source>
</evidence>
<reference evidence="4" key="2">
    <citation type="journal article" date="2021" name="Microbiology">
        <title>Metagenomic Analysis of the Microbial Community in the Underground Coal Fire Area (Kemerovo Region, Russia) Revealed Predominance of Thermophilic Members of the Phyla Deinococcus-thermus, Aquificae, and Firmicutes.</title>
        <authorList>
            <person name="Kadnikov V."/>
            <person name="Mardanov A.V."/>
            <person name="Beletsky A.V."/>
            <person name="Karnachuk O.V."/>
            <person name="Ravin N.V."/>
        </authorList>
    </citation>
    <scope>NUCLEOTIDE SEQUENCE</scope>
    <source>
        <strain evidence="4">RBS10-49</strain>
    </source>
</reference>
<gene>
    <name evidence="4" type="ORF">KM312_00930</name>
    <name evidence="5" type="ORF">SA87_02695</name>
</gene>
<evidence type="ECO:0000313" key="6">
    <source>
        <dbReference type="Proteomes" id="UP000243024"/>
    </source>
</evidence>
<dbReference type="EMBL" id="JXBB01000055">
    <property type="protein sequence ID" value="OAR03561.1"/>
    <property type="molecule type" value="Genomic_DNA"/>
</dbReference>
<dbReference type="PANTHER" id="PTHR23133">
    <property type="entry name" value="IMIDAZOLEGLYCEROL-PHOSPHATE DEHYDRATASE HIS7"/>
    <property type="match status" value="1"/>
</dbReference>
<organism evidence="5 6">
    <name type="scientific">Hydrogenibacillus schlegelii</name>
    <name type="common">Bacillus schlegelii</name>
    <dbReference type="NCBI Taxonomy" id="1484"/>
    <lineage>
        <taxon>Bacteria</taxon>
        <taxon>Bacillati</taxon>
        <taxon>Bacillota</taxon>
        <taxon>Bacilli</taxon>
        <taxon>Bacillales</taxon>
        <taxon>Bacillales Family X. Incertae Sedis</taxon>
        <taxon>Hydrogenibacillus</taxon>
    </lineage>
</organism>
<dbReference type="InterPro" id="IPR020568">
    <property type="entry name" value="Ribosomal_Su5_D2-typ_SF"/>
</dbReference>
<evidence type="ECO:0000256" key="3">
    <source>
        <dbReference type="ARBA" id="ARBA00023239"/>
    </source>
</evidence>
<dbReference type="Proteomes" id="UP000748108">
    <property type="component" value="Unassembled WGS sequence"/>
</dbReference>
<comment type="caution">
    <text evidence="5">The sequence shown here is derived from an EMBL/GenBank/DDBJ whole genome shotgun (WGS) entry which is preliminary data.</text>
</comment>
<evidence type="ECO:0000256" key="2">
    <source>
        <dbReference type="ARBA" id="ARBA00023102"/>
    </source>
</evidence>
<dbReference type="GO" id="GO:0000105">
    <property type="term" value="P:L-histidine biosynthetic process"/>
    <property type="evidence" value="ECO:0007669"/>
    <property type="project" value="UniProtKB-KW"/>
</dbReference>
<dbReference type="OrthoDB" id="9790411at2"/>
<protein>
    <recommendedName>
        <fullName evidence="7">Imidazoleglycerol-phosphate dehydratase</fullName>
    </recommendedName>
</protein>
<evidence type="ECO:0000313" key="4">
    <source>
        <dbReference type="EMBL" id="MBT9281227.1"/>
    </source>
</evidence>
<dbReference type="InterPro" id="IPR000807">
    <property type="entry name" value="ImidazoleglycerolP_deHydtase"/>
</dbReference>
<dbReference type="Pfam" id="PF00475">
    <property type="entry name" value="IGPD"/>
    <property type="match status" value="1"/>
</dbReference>
<dbReference type="InterPro" id="IPR038494">
    <property type="entry name" value="IGPD_sf"/>
</dbReference>
<dbReference type="GO" id="GO:0004424">
    <property type="term" value="F:imidazoleglycerol-phosphate dehydratase activity"/>
    <property type="evidence" value="ECO:0007669"/>
    <property type="project" value="InterPro"/>
</dbReference>
<sequence length="225" mass="24498">MEGETIRVRRTTRESAIDVAVAFRPPSPEVKARLKTPLPFFNHMLEHIAWRGELDLSVEVRLDGFFLAHVVTEDVGIALGRAIRTYVERHQGRGLSGYGFAYGALDEALARAVVSFESRAGFFFDAGAVTLPEATEGVRSEDLIAFFEGFVQGALATVHLDLLKGRPRHGHHLWEAAFRAFGQALASALARRSERTGLFAGVAGAIGWEVTVEEAPKGGERPGEG</sequence>
<dbReference type="PANTHER" id="PTHR23133:SF2">
    <property type="entry name" value="IMIDAZOLEGLYCEROL-PHOSPHATE DEHYDRATASE"/>
    <property type="match status" value="1"/>
</dbReference>
<dbReference type="RefSeq" id="WP_066202868.1">
    <property type="nucleotide sequence ID" value="NZ_CBCSAS010000002.1"/>
</dbReference>
<dbReference type="STRING" id="1484.SA87_02695"/>
<keyword evidence="3" id="KW-0456">Lyase</keyword>
<dbReference type="EMBL" id="JAHHQF010000037">
    <property type="protein sequence ID" value="MBT9281227.1"/>
    <property type="molecule type" value="Genomic_DNA"/>
</dbReference>
<evidence type="ECO:0000256" key="1">
    <source>
        <dbReference type="ARBA" id="ARBA00022605"/>
    </source>
</evidence>
<keyword evidence="2" id="KW-0368">Histidine biosynthesis</keyword>
<evidence type="ECO:0008006" key="7">
    <source>
        <dbReference type="Google" id="ProtNLM"/>
    </source>
</evidence>
<keyword evidence="6" id="KW-1185">Reference proteome</keyword>
<dbReference type="Proteomes" id="UP000243024">
    <property type="component" value="Unassembled WGS sequence"/>
</dbReference>
<dbReference type="SUPFAM" id="SSF54211">
    <property type="entry name" value="Ribosomal protein S5 domain 2-like"/>
    <property type="match status" value="2"/>
</dbReference>
<accession>A0A179IPL7</accession>
<keyword evidence="1" id="KW-0028">Amino-acid biosynthesis</keyword>